<gene>
    <name evidence="2" type="ORF">EV356DRAFT_444016</name>
</gene>
<evidence type="ECO:0000256" key="1">
    <source>
        <dbReference type="SAM" id="Phobius"/>
    </source>
</evidence>
<keyword evidence="3" id="KW-1185">Reference proteome</keyword>
<sequence>MAVTPTGLAGSRSHPTKVTVSNVADLLNRRHGAYYHAHSRASVIRINPLRRGRRDFSISSLPTALVVPTVFFGLLVTLWTYKCFMMVLFQNKIIYMPSIPPFSRSEKIADYAHSCSPVVWEERRIKSPDGTLIALCVGTVPIQRRRPPPRNVTILYFQGNGSSLPPRLPGLSQVLRNVSGRGPDDESSTSYTLVGLSYRGYWTSRGRPSQRGIELDAQAALSWTLSEFRRPGSEDSIILWGQSIGAGVATTAAAAHFLIDADKDTDKSKSVISGIILETPFMSIRSMLTTLYPQRWLPYRYLWPFLWNSWDSEAALQAIAKAKAWPKLLIVQAEKDEVVPKEQTDRLAGICREVGFSFSREIVRGALHTEVLAKGRGRTIIQTFLRDAH</sequence>
<keyword evidence="1" id="KW-1133">Transmembrane helix</keyword>
<dbReference type="PANTHER" id="PTHR12277:SF64">
    <property type="entry name" value="SUPERFAMILY HYDROLASE, PUTATIVE (AFU_ORTHOLOGUE AFUA_3G01760)-RELATED"/>
    <property type="match status" value="1"/>
</dbReference>
<protein>
    <submittedName>
        <fullName evidence="2">Alpha/beta-hydrolase</fullName>
    </submittedName>
</protein>
<feature type="transmembrane region" description="Helical" evidence="1">
    <location>
        <begin position="60"/>
        <end position="81"/>
    </location>
</feature>
<dbReference type="InterPro" id="IPR029058">
    <property type="entry name" value="AB_hydrolase_fold"/>
</dbReference>
<evidence type="ECO:0000313" key="3">
    <source>
        <dbReference type="Proteomes" id="UP000800092"/>
    </source>
</evidence>
<evidence type="ECO:0000313" key="2">
    <source>
        <dbReference type="EMBL" id="KAF2236152.1"/>
    </source>
</evidence>
<dbReference type="EMBL" id="ML991787">
    <property type="protein sequence ID" value="KAF2236152.1"/>
    <property type="molecule type" value="Genomic_DNA"/>
</dbReference>
<keyword evidence="2" id="KW-0378">Hydrolase</keyword>
<dbReference type="Proteomes" id="UP000800092">
    <property type="component" value="Unassembled WGS sequence"/>
</dbReference>
<keyword evidence="1" id="KW-0472">Membrane</keyword>
<organism evidence="2 3">
    <name type="scientific">Viridothelium virens</name>
    <name type="common">Speckled blister lichen</name>
    <name type="synonym">Trypethelium virens</name>
    <dbReference type="NCBI Taxonomy" id="1048519"/>
    <lineage>
        <taxon>Eukaryota</taxon>
        <taxon>Fungi</taxon>
        <taxon>Dikarya</taxon>
        <taxon>Ascomycota</taxon>
        <taxon>Pezizomycotina</taxon>
        <taxon>Dothideomycetes</taxon>
        <taxon>Dothideomycetes incertae sedis</taxon>
        <taxon>Trypetheliales</taxon>
        <taxon>Trypetheliaceae</taxon>
        <taxon>Viridothelium</taxon>
    </lineage>
</organism>
<dbReference type="AlphaFoldDB" id="A0A6A6HDT7"/>
<accession>A0A6A6HDT7</accession>
<name>A0A6A6HDT7_VIRVR</name>
<dbReference type="Gene3D" id="3.40.50.1820">
    <property type="entry name" value="alpha/beta hydrolase"/>
    <property type="match status" value="1"/>
</dbReference>
<reference evidence="2" key="1">
    <citation type="journal article" date="2020" name="Stud. Mycol.">
        <title>101 Dothideomycetes genomes: a test case for predicting lifestyles and emergence of pathogens.</title>
        <authorList>
            <person name="Haridas S."/>
            <person name="Albert R."/>
            <person name="Binder M."/>
            <person name="Bloem J."/>
            <person name="Labutti K."/>
            <person name="Salamov A."/>
            <person name="Andreopoulos B."/>
            <person name="Baker S."/>
            <person name="Barry K."/>
            <person name="Bills G."/>
            <person name="Bluhm B."/>
            <person name="Cannon C."/>
            <person name="Castanera R."/>
            <person name="Culley D."/>
            <person name="Daum C."/>
            <person name="Ezra D."/>
            <person name="Gonzalez J."/>
            <person name="Henrissat B."/>
            <person name="Kuo A."/>
            <person name="Liang C."/>
            <person name="Lipzen A."/>
            <person name="Lutzoni F."/>
            <person name="Magnuson J."/>
            <person name="Mondo S."/>
            <person name="Nolan M."/>
            <person name="Ohm R."/>
            <person name="Pangilinan J."/>
            <person name="Park H.-J."/>
            <person name="Ramirez L."/>
            <person name="Alfaro M."/>
            <person name="Sun H."/>
            <person name="Tritt A."/>
            <person name="Yoshinaga Y."/>
            <person name="Zwiers L.-H."/>
            <person name="Turgeon B."/>
            <person name="Goodwin S."/>
            <person name="Spatafora J."/>
            <person name="Crous P."/>
            <person name="Grigoriev I."/>
        </authorList>
    </citation>
    <scope>NUCLEOTIDE SEQUENCE</scope>
    <source>
        <strain evidence="2">Tuck. ex Michener</strain>
    </source>
</reference>
<dbReference type="OrthoDB" id="10249433at2759"/>
<proteinExistence type="predicted"/>
<dbReference type="GO" id="GO:0008474">
    <property type="term" value="F:palmitoyl-(protein) hydrolase activity"/>
    <property type="evidence" value="ECO:0007669"/>
    <property type="project" value="TreeGrafter"/>
</dbReference>
<dbReference type="GO" id="GO:0016020">
    <property type="term" value="C:membrane"/>
    <property type="evidence" value="ECO:0007669"/>
    <property type="project" value="TreeGrafter"/>
</dbReference>
<dbReference type="SUPFAM" id="SSF53474">
    <property type="entry name" value="alpha/beta-Hydrolases"/>
    <property type="match status" value="1"/>
</dbReference>
<dbReference type="PANTHER" id="PTHR12277">
    <property type="entry name" value="ALPHA/BETA HYDROLASE DOMAIN-CONTAINING PROTEIN"/>
    <property type="match status" value="1"/>
</dbReference>
<keyword evidence="1" id="KW-0812">Transmembrane</keyword>